<evidence type="ECO:0000256" key="2">
    <source>
        <dbReference type="ARBA" id="ARBA00023274"/>
    </source>
</evidence>
<dbReference type="InterPro" id="IPR036870">
    <property type="entry name" value="Ribosomal_bS18_sf"/>
</dbReference>
<dbReference type="RefSeq" id="WP_379483593.1">
    <property type="nucleotide sequence ID" value="NZ_JBHMCF010000014.1"/>
</dbReference>
<accession>A0ABV5NN18</accession>
<organism evidence="3 4">
    <name type="scientific">Nonomuraea salmonea</name>
    <dbReference type="NCBI Taxonomy" id="46181"/>
    <lineage>
        <taxon>Bacteria</taxon>
        <taxon>Bacillati</taxon>
        <taxon>Actinomycetota</taxon>
        <taxon>Actinomycetes</taxon>
        <taxon>Streptosporangiales</taxon>
        <taxon>Streptosporangiaceae</taxon>
        <taxon>Nonomuraea</taxon>
    </lineage>
</organism>
<dbReference type="Gene3D" id="4.10.640.10">
    <property type="entry name" value="Ribosomal protein S18"/>
    <property type="match status" value="1"/>
</dbReference>
<evidence type="ECO:0000313" key="3">
    <source>
        <dbReference type="EMBL" id="MFB9471698.1"/>
    </source>
</evidence>
<keyword evidence="2" id="KW-0687">Ribonucleoprotein</keyword>
<dbReference type="Proteomes" id="UP001589568">
    <property type="component" value="Unassembled WGS sequence"/>
</dbReference>
<gene>
    <name evidence="3" type="ORF">ACFFR3_19420</name>
</gene>
<evidence type="ECO:0000313" key="4">
    <source>
        <dbReference type="Proteomes" id="UP001589568"/>
    </source>
</evidence>
<comment type="caution">
    <text evidence="3">The sequence shown here is derived from an EMBL/GenBank/DDBJ whole genome shotgun (WGS) entry which is preliminary data.</text>
</comment>
<keyword evidence="4" id="KW-1185">Reference proteome</keyword>
<proteinExistence type="predicted"/>
<protein>
    <submittedName>
        <fullName evidence="3">Uncharacterized protein</fullName>
    </submittedName>
</protein>
<dbReference type="SUPFAM" id="SSF46911">
    <property type="entry name" value="Ribosomal protein S18"/>
    <property type="match status" value="1"/>
</dbReference>
<sequence length="88" mass="9715">MSSQNGSFPWANSCHDNDNDFHYCTWRLHAGPHDPRRGHARHGAYRHDRAAAPGRATGVTAQQQPLIAKAVKNAREVVLPPYASRTGT</sequence>
<dbReference type="Pfam" id="PF01084">
    <property type="entry name" value="Ribosomal_S18"/>
    <property type="match status" value="1"/>
</dbReference>
<dbReference type="EMBL" id="JBHMCF010000014">
    <property type="protein sequence ID" value="MFB9471698.1"/>
    <property type="molecule type" value="Genomic_DNA"/>
</dbReference>
<name>A0ABV5NN18_9ACTN</name>
<dbReference type="InterPro" id="IPR001648">
    <property type="entry name" value="Ribosomal_bS18"/>
</dbReference>
<reference evidence="3 4" key="1">
    <citation type="submission" date="2024-09" db="EMBL/GenBank/DDBJ databases">
        <authorList>
            <person name="Sun Q."/>
            <person name="Mori K."/>
        </authorList>
    </citation>
    <scope>NUCLEOTIDE SEQUENCE [LARGE SCALE GENOMIC DNA]</scope>
    <source>
        <strain evidence="3 4">JCM 3324</strain>
    </source>
</reference>
<evidence type="ECO:0000256" key="1">
    <source>
        <dbReference type="ARBA" id="ARBA00022980"/>
    </source>
</evidence>
<keyword evidence="1" id="KW-0689">Ribosomal protein</keyword>